<accession>A0ABU0TK63</accession>
<feature type="region of interest" description="Disordered" evidence="1">
    <location>
        <begin position="79"/>
        <end position="98"/>
    </location>
</feature>
<evidence type="ECO:0000313" key="3">
    <source>
        <dbReference type="Proteomes" id="UP001225072"/>
    </source>
</evidence>
<sequence length="289" mass="32653">MKIRGTRLPFTKKSCLFICFLIGMLTFAGFTKEDRQKFRNFKKDFISRFIPQKEETAKAGYENFSGQSQNKDKDLTIRKSSSQNTLPESENTTVGLSDAQNTISVPANTYFSKEKEGTIGVFSDKEEDRISDNFFTIDISGLTGKETKAYLEYDLFGLASHQSVARSINRNIAIGGNMIVPNAQWSHQKEAIGTEQIIKGINTILFTSPSDGIKYKVKNVKIVFETGQKRSDINISTILSDGRLYIKGNNAIDKNISVNNEQIPVLNGEFEKYNSAFRIRSNQRFISDW</sequence>
<dbReference type="Proteomes" id="UP001225072">
    <property type="component" value="Unassembled WGS sequence"/>
</dbReference>
<reference evidence="2 3" key="1">
    <citation type="submission" date="2023-07" db="EMBL/GenBank/DDBJ databases">
        <title>Functional and genomic diversity of the sorghum phyllosphere microbiome.</title>
        <authorList>
            <person name="Shade A."/>
        </authorList>
    </citation>
    <scope>NUCLEOTIDE SEQUENCE [LARGE SCALE GENOMIC DNA]</scope>
    <source>
        <strain evidence="2 3">SORGH_AS_1064</strain>
    </source>
</reference>
<organism evidence="2 3">
    <name type="scientific">Chryseobacterium camelliae</name>
    <dbReference type="NCBI Taxonomy" id="1265445"/>
    <lineage>
        <taxon>Bacteria</taxon>
        <taxon>Pseudomonadati</taxon>
        <taxon>Bacteroidota</taxon>
        <taxon>Flavobacteriia</taxon>
        <taxon>Flavobacteriales</taxon>
        <taxon>Weeksellaceae</taxon>
        <taxon>Chryseobacterium group</taxon>
        <taxon>Chryseobacterium</taxon>
    </lineage>
</organism>
<protein>
    <submittedName>
        <fullName evidence="2">Uncharacterized protein</fullName>
    </submittedName>
</protein>
<name>A0ABU0TK63_9FLAO</name>
<evidence type="ECO:0000313" key="2">
    <source>
        <dbReference type="EMBL" id="MDQ1097186.1"/>
    </source>
</evidence>
<comment type="caution">
    <text evidence="2">The sequence shown here is derived from an EMBL/GenBank/DDBJ whole genome shotgun (WGS) entry which is preliminary data.</text>
</comment>
<evidence type="ECO:0000256" key="1">
    <source>
        <dbReference type="SAM" id="MobiDB-lite"/>
    </source>
</evidence>
<gene>
    <name evidence="2" type="ORF">QE404_002333</name>
</gene>
<keyword evidence="3" id="KW-1185">Reference proteome</keyword>
<dbReference type="RefSeq" id="WP_307453900.1">
    <property type="nucleotide sequence ID" value="NZ_JAUTAL010000001.1"/>
</dbReference>
<dbReference type="EMBL" id="JAUTAL010000001">
    <property type="protein sequence ID" value="MDQ1097186.1"/>
    <property type="molecule type" value="Genomic_DNA"/>
</dbReference>
<proteinExistence type="predicted"/>